<evidence type="ECO:0000313" key="3">
    <source>
        <dbReference type="Proteomes" id="UP001054821"/>
    </source>
</evidence>
<evidence type="ECO:0000256" key="1">
    <source>
        <dbReference type="SAM" id="MobiDB-lite"/>
    </source>
</evidence>
<comment type="caution">
    <text evidence="2">The sequence shown here is derived from an EMBL/GenBank/DDBJ whole genome shotgun (WGS) entry which is preliminary data.</text>
</comment>
<gene>
    <name evidence="2" type="ORF">L3X38_004915</name>
</gene>
<proteinExistence type="predicted"/>
<keyword evidence="3" id="KW-1185">Reference proteome</keyword>
<dbReference type="Proteomes" id="UP001054821">
    <property type="component" value="Chromosome 1"/>
</dbReference>
<evidence type="ECO:0000313" key="2">
    <source>
        <dbReference type="EMBL" id="KAI5352024.1"/>
    </source>
</evidence>
<sequence>MEGRLRKSHPVTVGIRAKARFIRRSMSKSGSDVETDLSKVNMDRGGNSKRERSRDVVAVMEKRLSKMEIAVVEFNQRLEEDVLTKGGFEAVADELQGQFQGVLNSTLDGIKLDHFLGELTYFVMR</sequence>
<dbReference type="EMBL" id="JAJFAZ020000001">
    <property type="protein sequence ID" value="KAI5352024.1"/>
    <property type="molecule type" value="Genomic_DNA"/>
</dbReference>
<organism evidence="2 3">
    <name type="scientific">Prunus dulcis</name>
    <name type="common">Almond</name>
    <name type="synonym">Amygdalus dulcis</name>
    <dbReference type="NCBI Taxonomy" id="3755"/>
    <lineage>
        <taxon>Eukaryota</taxon>
        <taxon>Viridiplantae</taxon>
        <taxon>Streptophyta</taxon>
        <taxon>Embryophyta</taxon>
        <taxon>Tracheophyta</taxon>
        <taxon>Spermatophyta</taxon>
        <taxon>Magnoliopsida</taxon>
        <taxon>eudicotyledons</taxon>
        <taxon>Gunneridae</taxon>
        <taxon>Pentapetalae</taxon>
        <taxon>rosids</taxon>
        <taxon>fabids</taxon>
        <taxon>Rosales</taxon>
        <taxon>Rosaceae</taxon>
        <taxon>Amygdaloideae</taxon>
        <taxon>Amygdaleae</taxon>
        <taxon>Prunus</taxon>
    </lineage>
</organism>
<feature type="region of interest" description="Disordered" evidence="1">
    <location>
        <begin position="25"/>
        <end position="54"/>
    </location>
</feature>
<accession>A0AAD5F3M5</accession>
<protein>
    <submittedName>
        <fullName evidence="2">Uncharacterized protein</fullName>
    </submittedName>
</protein>
<name>A0AAD5F3M5_PRUDU</name>
<reference evidence="2 3" key="1">
    <citation type="journal article" date="2022" name="G3 (Bethesda)">
        <title>Whole-genome sequence and methylome profiling of the almond [Prunus dulcis (Mill.) D.A. Webb] cultivar 'Nonpareil'.</title>
        <authorList>
            <person name="D'Amico-Willman K.M."/>
            <person name="Ouma W.Z."/>
            <person name="Meulia T."/>
            <person name="Sideli G.M."/>
            <person name="Gradziel T.M."/>
            <person name="Fresnedo-Ramirez J."/>
        </authorList>
    </citation>
    <scope>NUCLEOTIDE SEQUENCE [LARGE SCALE GENOMIC DNA]</scope>
    <source>
        <strain evidence="2">Clone GOH B32 T37-40</strain>
    </source>
</reference>
<dbReference type="AlphaFoldDB" id="A0AAD5F3M5"/>